<organism evidence="24 25">
    <name type="scientific">Orthorubulavirus mapueraense</name>
    <dbReference type="NCBI Taxonomy" id="3052559"/>
    <lineage>
        <taxon>Viruses</taxon>
        <taxon>Riboviria</taxon>
        <taxon>Orthornavirae</taxon>
        <taxon>Negarnaviricota</taxon>
        <taxon>Haploviricotina</taxon>
        <taxon>Monjiviricetes</taxon>
        <taxon>Mononegavirales</taxon>
        <taxon>Paramyxoviridae</taxon>
        <taxon>Rubulavirinae</taxon>
        <taxon>Orthorubulavirus</taxon>
    </lineage>
</organism>
<evidence type="ECO:0000256" key="20">
    <source>
        <dbReference type="ARBA" id="ARBA00048548"/>
    </source>
</evidence>
<evidence type="ECO:0000256" key="6">
    <source>
        <dbReference type="ARBA" id="ARBA00022679"/>
    </source>
</evidence>
<dbReference type="InterPro" id="IPR025786">
    <property type="entry name" value="Mononega_L_MeTrfase"/>
</dbReference>
<dbReference type="RefSeq" id="YP_001249278.1">
    <property type="nucleotide sequence ID" value="NC_009489.1"/>
</dbReference>
<evidence type="ECO:0000256" key="13">
    <source>
        <dbReference type="ARBA" id="ARBA00022953"/>
    </source>
</evidence>
<keyword evidence="6 21" id="KW-0808">Transferase</keyword>
<dbReference type="Pfam" id="PF00946">
    <property type="entry name" value="Mononeg_RNA_pol"/>
    <property type="match status" value="1"/>
</dbReference>
<comment type="catalytic activity">
    <reaction evidence="19">
        <text>a 5'-end (5'-triphosphoguanosine)-adenylyl-adenylyl-cytidylyl-adenosine in mRNA + 2 S-adenosyl-L-methionine = a 5'-end (N(7)-methyl 5'-triphosphoguanosine)-(2'-O-methyladenylyl)-adenylyl-cytidylyl-adenosine in mRNA + 2 S-adenosyl-L-homocysteine + H(+)</text>
        <dbReference type="Rhea" id="RHEA:65376"/>
        <dbReference type="Rhea" id="RHEA-COMP:16797"/>
        <dbReference type="Rhea" id="RHEA-COMP:16798"/>
        <dbReference type="ChEBI" id="CHEBI:15378"/>
        <dbReference type="ChEBI" id="CHEBI:57856"/>
        <dbReference type="ChEBI" id="CHEBI:59789"/>
        <dbReference type="ChEBI" id="CHEBI:156483"/>
        <dbReference type="ChEBI" id="CHEBI:156484"/>
        <dbReference type="EC" id="2.1.1.375"/>
    </reaction>
</comment>
<dbReference type="GO" id="GO:0030430">
    <property type="term" value="C:host cell cytoplasm"/>
    <property type="evidence" value="ECO:0007669"/>
    <property type="project" value="UniProtKB-SubCell"/>
</dbReference>
<comment type="function">
    <text evidence="21">RNA-directed RNA polymerase that catalyzes the transcription of viral mRNAs, their capping and polyadenylation. The template is composed of the viral RNA tightly encapsidated by the nucleoprotein (N). The viral polymerase binds to the genomic RNA at the 3' leader promoter, and transcribes subsequently all viral mRNAs with a decreasing efficiency. The first gene is the most transcribed, and the last the least transcribed. The viral phosphoprotein acts as a processivity factor. Capping is concomitant with initiation of mRNA transcription. Indeed, a GDP polyribonucleotidyl transferase (PRNTase) adds the cap structure when the nascent RNA chain length has reached few nucleotides. Ribose 2'-O methylation of viral mRNA cap precedes and facilitates subsequent guanine-N-7 methylation, both activities being carried by the viral polymerase. Polyadenylation of mRNAs occur by a stuttering mechanism at a slipery stop site present at the end viral genes. After finishing transcription of a mRNA, the polymerase can resume transcription of the downstream gene.</text>
</comment>
<keyword evidence="14 21" id="KW-0506">mRNA capping</keyword>
<dbReference type="GO" id="GO:0003968">
    <property type="term" value="F:RNA-directed RNA polymerase activity"/>
    <property type="evidence" value="ECO:0007669"/>
    <property type="project" value="UniProtKB-KW"/>
</dbReference>
<comment type="catalytic activity">
    <reaction evidence="18 21">
        <text>a 5'-end (5'-triphosphoguanosine)-adenylyl-adenylyl-cytidylyl-adenosine in mRNA + S-adenosyl-L-methionine = a 5'-end (5'-triphosphoguanosine)-(2'-O-methyladenylyl)-adenylyl-cytidylyl-adenosine in mRNA + S-adenosyl-L-homocysteine + H(+)</text>
        <dbReference type="Rhea" id="RHEA:65380"/>
        <dbReference type="Rhea" id="RHEA-COMP:16797"/>
        <dbReference type="Rhea" id="RHEA-COMP:16801"/>
        <dbReference type="ChEBI" id="CHEBI:15378"/>
        <dbReference type="ChEBI" id="CHEBI:57856"/>
        <dbReference type="ChEBI" id="CHEBI:59789"/>
        <dbReference type="ChEBI" id="CHEBI:156482"/>
        <dbReference type="ChEBI" id="CHEBI:156484"/>
    </reaction>
</comment>
<dbReference type="PIRSF" id="PIRSF000830">
    <property type="entry name" value="RNA_pol_ParamyxoV"/>
    <property type="match status" value="1"/>
</dbReference>
<keyword evidence="12 21" id="KW-0946">Virion</keyword>
<comment type="subcellular location">
    <subcellularLocation>
        <location evidence="21">Virion</location>
    </subcellularLocation>
    <subcellularLocation>
        <location evidence="21">Host cytoplasm</location>
    </subcellularLocation>
</comment>
<evidence type="ECO:0000259" key="23">
    <source>
        <dbReference type="PROSITE" id="PS51590"/>
    </source>
</evidence>
<dbReference type="GO" id="GO:0003924">
    <property type="term" value="F:GTPase activity"/>
    <property type="evidence" value="ECO:0007669"/>
    <property type="project" value="RHEA"/>
</dbReference>
<dbReference type="InterPro" id="IPR039736">
    <property type="entry name" value="L_poly_C"/>
</dbReference>
<evidence type="ECO:0000256" key="2">
    <source>
        <dbReference type="ARBA" id="ARBA00007934"/>
    </source>
</evidence>
<evidence type="ECO:0000256" key="18">
    <source>
        <dbReference type="ARBA" id="ARBA00047332"/>
    </source>
</evidence>
<dbReference type="InterPro" id="IPR026890">
    <property type="entry name" value="Mononeg_mRNAcap"/>
</dbReference>
<reference evidence="24 25" key="2">
    <citation type="journal article" date="2007" name="J. Gen. Virol.">
        <title>Mapuera virus, a rubulavirus that inhibits interferon signalling in a wide variety of mammalian cells without degrading STATs.</title>
        <authorList>
            <person name="Hagmaier K."/>
            <person name="Stock N."/>
            <person name="Precious B."/>
            <person name="Childs K."/>
            <person name="Wang L.F."/>
            <person name="Goodbourn S."/>
            <person name="Randall R.E."/>
        </authorList>
    </citation>
    <scope>NUCLEOTIDE SEQUENCE [LARGE SCALE GENOMIC DNA]</scope>
    <source>
        <strain evidence="24">BeAnn 370284</strain>
    </source>
</reference>
<evidence type="ECO:0000256" key="5">
    <source>
        <dbReference type="ARBA" id="ARBA00022664"/>
    </source>
</evidence>
<comment type="similarity">
    <text evidence="2 21">Belongs to the paramyxovirus L protein family.</text>
</comment>
<evidence type="ECO:0000256" key="3">
    <source>
        <dbReference type="ARBA" id="ARBA00022484"/>
    </source>
</evidence>
<accession>A5H728</accession>
<dbReference type="GeneID" id="5176405"/>
<evidence type="ECO:0000256" key="10">
    <source>
        <dbReference type="ARBA" id="ARBA00022801"/>
    </source>
</evidence>
<keyword evidence="8 21" id="KW-0548">Nucleotidyltransferase</keyword>
<feature type="domain" description="RdRp catalytic" evidence="22">
    <location>
        <begin position="656"/>
        <end position="840"/>
    </location>
</feature>
<dbReference type="Pfam" id="PF14318">
    <property type="entry name" value="Mononeg_mRNAcap"/>
    <property type="match status" value="1"/>
</dbReference>
<reference evidence="24 25" key="1">
    <citation type="journal article" date="2007" name="Arch. Virol.">
        <title>Full-length genome sequence and genetic relationship of two paramyxoviruses isolated from bat and pigs in the Americas.</title>
        <authorList>
            <person name="Wang L.F."/>
            <person name="Hansson E."/>
            <person name="Yu M."/>
            <person name="Chua K.B."/>
            <person name="Mathe N."/>
            <person name="Crameri G."/>
            <person name="Rima B.K."/>
            <person name="Moreno-Lopez J."/>
            <person name="Eaton B.T."/>
        </authorList>
    </citation>
    <scope>NUCLEOTIDE SEQUENCE [LARGE SCALE GENOMIC DNA]</scope>
    <source>
        <strain evidence="24">BeAnn 370284</strain>
    </source>
</reference>
<keyword evidence="3 21" id="KW-0696">RNA-directed RNA polymerase</keyword>
<keyword evidence="9 21" id="KW-0547">Nucleotide-binding</keyword>
<comment type="catalytic activity">
    <reaction evidence="16">
        <text>a 5'-end triphospho-adenylyl-adenylyl-cytidylyl-adenosine in mRNA + GDP + H(+) = a 5'-end (5'-triphosphoguanosine)-adenylyl-adenylyl-cytidylyl-adenosine in mRNA + diphosphate</text>
        <dbReference type="Rhea" id="RHEA:65436"/>
        <dbReference type="Rhea" id="RHEA-COMP:16797"/>
        <dbReference type="Rhea" id="RHEA-COMP:16799"/>
        <dbReference type="ChEBI" id="CHEBI:15378"/>
        <dbReference type="ChEBI" id="CHEBI:33019"/>
        <dbReference type="ChEBI" id="CHEBI:58189"/>
        <dbReference type="ChEBI" id="CHEBI:156484"/>
        <dbReference type="ChEBI" id="CHEBI:156503"/>
        <dbReference type="EC" id="2.7.7.88"/>
    </reaction>
</comment>
<dbReference type="PROSITE" id="PS50526">
    <property type="entry name" value="RDRP_SSRNA_NEG_NONSEG"/>
    <property type="match status" value="1"/>
</dbReference>
<evidence type="ECO:0000256" key="8">
    <source>
        <dbReference type="ARBA" id="ARBA00022695"/>
    </source>
</evidence>
<keyword evidence="10" id="KW-0378">Hydrolase</keyword>
<dbReference type="PROSITE" id="PS51590">
    <property type="entry name" value="SAM_MT_MNV_L"/>
    <property type="match status" value="1"/>
</dbReference>
<keyword evidence="15" id="KW-0511">Multifunctional enzyme</keyword>
<dbReference type="InterPro" id="IPR014023">
    <property type="entry name" value="Mononeg_RNA_pol_cat"/>
</dbReference>
<dbReference type="KEGG" id="vg:5176405"/>
<evidence type="ECO:0000256" key="7">
    <source>
        <dbReference type="ARBA" id="ARBA00022691"/>
    </source>
</evidence>
<evidence type="ECO:0000313" key="25">
    <source>
        <dbReference type="Proteomes" id="UP000135107"/>
    </source>
</evidence>
<name>A5H728_9MONO</name>
<comment type="catalytic activity">
    <reaction evidence="17 21">
        <text>a 5'-end (5'-triphosphoguanosine)-(2'-O-methyladenylyl)-adenylyl-cytidylyl-adenosine in mRNA + S-adenosyl-L-methionine = a 5'-end (N(7)-methyl 5'-triphosphoguanosine)-(2'-O-methyladenylyl)-adenylyl-cytidylyl-adenosine in mRNA + S-adenosyl-L-homocysteine</text>
        <dbReference type="Rhea" id="RHEA:65440"/>
        <dbReference type="Rhea" id="RHEA-COMP:16798"/>
        <dbReference type="Rhea" id="RHEA-COMP:16801"/>
        <dbReference type="ChEBI" id="CHEBI:57856"/>
        <dbReference type="ChEBI" id="CHEBI:59789"/>
        <dbReference type="ChEBI" id="CHEBI:156482"/>
        <dbReference type="ChEBI" id="CHEBI:156483"/>
    </reaction>
</comment>
<comment type="function">
    <text evidence="1 21">RNA-directed RNA polymerase that catalyzes the replication of viral genomic RNA. The template is composed of the viral RNA tightly encapsidated by the nucleoprotein (N). The replicase mode is dependent on intracellular N protein concentration. In this mode, the polymerase replicates the whole viral genome without recognizing transcriptional signals, and the replicated genome is not caped or polyadenylated.</text>
</comment>
<evidence type="ECO:0000256" key="9">
    <source>
        <dbReference type="ARBA" id="ARBA00022741"/>
    </source>
</evidence>
<dbReference type="InterPro" id="IPR016269">
    <property type="entry name" value="RNA-dir_pol_paramyxovirus"/>
</dbReference>
<dbReference type="GO" id="GO:0004482">
    <property type="term" value="F:mRNA 5'-cap (guanine-N7-)-methyltransferase activity"/>
    <property type="evidence" value="ECO:0007669"/>
    <property type="project" value="InterPro"/>
</dbReference>
<dbReference type="NCBIfam" id="TIGR04198">
    <property type="entry name" value="paramyx_RNAcap"/>
    <property type="match status" value="1"/>
</dbReference>
<protein>
    <recommendedName>
        <fullName evidence="21">RNA-directed RNA polymerase L</fullName>
        <shortName evidence="21">Protein L</shortName>
    </recommendedName>
    <alternativeName>
        <fullName evidence="21">Large structural protein</fullName>
    </alternativeName>
    <alternativeName>
        <fullName evidence="21">Replicase</fullName>
    </alternativeName>
    <alternativeName>
        <fullName evidence="21">Transcriptase</fullName>
    </alternativeName>
    <domain>
        <recommendedName>
            <fullName evidence="21">RNA-directed RNA polymerase</fullName>
            <ecNumber evidence="21">2.7.7.48</ecNumber>
        </recommendedName>
    </domain>
    <domain>
        <recommendedName>
            <fullName evidence="21">GTP phosphohydrolase</fullName>
            <ecNumber evidence="21">3.6.1.-</ecNumber>
        </recommendedName>
    </domain>
    <domain>
        <recommendedName>
            <fullName evidence="21">GDP polyribonucleotidyltransferase</fullName>
            <ecNumber evidence="21">2.7.7.88</ecNumber>
        </recommendedName>
        <alternativeName>
            <fullName evidence="21">PRNTase</fullName>
        </alternativeName>
    </domain>
    <domain>
        <recommendedName>
            <fullName evidence="21">mRNA (nucleoside-2'-O-)-methyltransferase</fullName>
            <shortName evidence="21">N1-2'-O-MTase</shortName>
            <ecNumber evidence="21">2.1.1.-</ecNumber>
        </recommendedName>
    </domain>
    <domain>
        <recommendedName>
            <fullName evidence="21">mRNA (guanine-N(7)-)-methyltransferase</fullName>
            <shortName evidence="21">G-N7-MTase</shortName>
        </recommendedName>
    </domain>
</protein>
<evidence type="ECO:0000256" key="19">
    <source>
        <dbReference type="ARBA" id="ARBA00047370"/>
    </source>
</evidence>
<keyword evidence="11 21" id="KW-0067">ATP-binding</keyword>
<dbReference type="EC" id="2.1.1.-" evidence="21"/>
<evidence type="ECO:0000256" key="21">
    <source>
        <dbReference type="PIRNR" id="PIRNR000830"/>
    </source>
</evidence>
<dbReference type="Proteomes" id="UP000135107">
    <property type="component" value="Segment"/>
</dbReference>
<dbReference type="EC" id="2.7.7.88" evidence="21"/>
<comment type="catalytic activity">
    <reaction evidence="21">
        <text>RNA(n) + a ribonucleoside 5'-triphosphate = RNA(n+1) + diphosphate</text>
        <dbReference type="Rhea" id="RHEA:21248"/>
        <dbReference type="Rhea" id="RHEA-COMP:14527"/>
        <dbReference type="Rhea" id="RHEA-COMP:17342"/>
        <dbReference type="ChEBI" id="CHEBI:33019"/>
        <dbReference type="ChEBI" id="CHEBI:61557"/>
        <dbReference type="ChEBI" id="CHEBI:140395"/>
        <dbReference type="EC" id="2.7.7.48"/>
    </reaction>
</comment>
<evidence type="ECO:0000256" key="16">
    <source>
        <dbReference type="ARBA" id="ARBA00024494"/>
    </source>
</evidence>
<proteinExistence type="inferred from homology"/>
<evidence type="ECO:0000256" key="4">
    <source>
        <dbReference type="ARBA" id="ARBA00022603"/>
    </source>
</evidence>
<keyword evidence="21" id="KW-1035">Host cytoplasm</keyword>
<keyword evidence="25" id="KW-1185">Reference proteome</keyword>
<feature type="domain" description="Mononegavirus-type SAM-dependent 2'-O-MTase" evidence="23">
    <location>
        <begin position="1775"/>
        <end position="1988"/>
    </location>
</feature>
<evidence type="ECO:0000256" key="11">
    <source>
        <dbReference type="ARBA" id="ARBA00022840"/>
    </source>
</evidence>
<keyword evidence="7 21" id="KW-0949">S-adenosyl-L-methionine</keyword>
<dbReference type="EC" id="3.6.1.-" evidence="21"/>
<gene>
    <name evidence="24" type="primary">L</name>
</gene>
<evidence type="ECO:0000256" key="15">
    <source>
        <dbReference type="ARBA" id="ARBA00023268"/>
    </source>
</evidence>
<keyword evidence="4 21" id="KW-0489">Methyltransferase</keyword>
<evidence type="ECO:0000256" key="1">
    <source>
        <dbReference type="ARBA" id="ARBA00003132"/>
    </source>
</evidence>
<keyword evidence="13 21" id="KW-0693">Viral RNA replication</keyword>
<evidence type="ECO:0000259" key="22">
    <source>
        <dbReference type="PROSITE" id="PS50526"/>
    </source>
</evidence>
<evidence type="ECO:0000256" key="12">
    <source>
        <dbReference type="ARBA" id="ARBA00022844"/>
    </source>
</evidence>
<dbReference type="GO" id="GO:0005524">
    <property type="term" value="F:ATP binding"/>
    <property type="evidence" value="ECO:0007669"/>
    <property type="project" value="UniProtKB-KW"/>
</dbReference>
<dbReference type="EMBL" id="EF095490">
    <property type="protein sequence ID" value="ABQ23938.1"/>
    <property type="molecule type" value="Viral_cRNA"/>
</dbReference>
<evidence type="ECO:0000256" key="17">
    <source>
        <dbReference type="ARBA" id="ARBA00024499"/>
    </source>
</evidence>
<sequence length="2253" mass="255592">MASQPEIILPEVHLDSPIVKHKLLYLLRLGAFPTLQAFENDGPLAGQNWARIRNEESNLYSRLKTQKFELERRLGIVSTQINQRRHCVLLWPRIIPKLSHIKISEYLEKTKEWKHLIEASIQNASNQLITCTQQISSKLTGRKDLFVRSRVNDSGTLDQYPSPIQLAQAWHANIWHRQVEAWLLIKHRMRQLISELRQMPAMCEITILDTRSCIILIGPELVVLYLREERVISYFTFEMVLMVSDVMEGRLNVTALASISHYLSPLLPRISKLLDLVDQLALIIGDYVFDVIVSLESFCYAQLQLLDPVDELKGDFYAFMCNEILETLESTNAFSQDESMLLTMQLTSCYSKLTPDLTAELLCIMRLWGHPSLTATQAADKVRESMCAAKVIKLETVLKTRAFFHTILINGYRRRHNGIWPPHKLPESAPLSLIELAHDNNEITYQYALKNWKAITYIQFYKCFDSDPGEDLSIFMKDKAISCPKDDWMSVFRRSLIKERFVAARKELPNQVNRRLLLNFLDDPNFNPEEELKYVTTGEYLTDDQFCASYSLKEKEIKTTGRIFAKLTRRMRSCQVIAESMLANHAGKLMKENGVVHDQLKLTKSLLTMNQIGIISHSQRRFTKDNQTVLSPFKSKSKHPNDADPMSTTTNSHEIAACFLTTDLKKYCLQWRYQTIIPFAQTLNAMYGYPHLFEWIHLRLMRSTLYVGDPFNPPDSDNPLDLDEVLNGDIFIVSPRGGIEGLCQKLWTMISISTIILSATEANTRVMSMVQGDNQVIAVTTKVPRSIPHKEKKAIALRACQGFFERLRENNYGIGHHLKAQETILSSDFFIYSKRVFFRGRILTQALKNASKLCLTADILGDCTQSSCSNLATTVMRLAENGIEKDLCIYLNYYLTVRQLTFDLTFPQYANPNTSVNTLYTNHPTWISRLALLPSQLGGLNYLSCSRLFNRNIGDPLVSAIADLKRLIISQCIEPWILGNLLGRRPGKGTWSTIAADPYALNIDYLYPPTTFLKRHTQSVLMEGSQNPLLAGIFSENAQSEENELAQFLLDREIVMPRVAHVVIAQTSCGRRKQIQGYLDSTRTIIRHALKIQPLSTKRVITIVEYNSLYLAYVLEIIETPREVPPYLLSLSVQDCSIDIARTLRKLSWASLLGGRPIEGLETPDPIELLDGHLLLGDSVCYSCEAGDEKYSWFYLPSGVYLDRDPAENPPIRVPYIGSRTDERRVASMTYIKGASSPLKAALRLAGVYIWAFGESDDSWAEAYQLASSRVDISLDDLQTLTPLPTSANITHRLDDGTTQLKFTPASSYAFSSFVHISNDSQQLEIDERVTDSNLIYQQVMITGLGIIEAWNNPPINCNLTELTLHLHTGSSCCIRPVDSCFLNPPWVAVPELNVPVENSFVFDSHPIDIHESLRLSDLKYASKINSIDYMPLNLQIPLLAHLTGRAMVNSIIGLDESTSIMNDAIIESDYTSNWISECLHTYIDQVFVFAAWNLLLELSYQMYYLRVRGWDNILDYVYVTLRRIPGMALSGMCATISHPRILRRLIDMQIVVPGNSPYLATLDFTKLCVDALIWGCKQALTNIKEGFDLEIVVPSEISFILSDRILNLVARKLSLLAVTLSESTMPPRVKGMSPEDKCAAITKYLHEFALPLLVEDDRRLRLEKIIDEPQITAYPNNLYYLARKILNNIRSSDEGQFLLEMYYEPFSSQLEIPRSATPETDNPDLRSTLTVNDFYISIVDSATQLEKHDAIDWIDDPSSGKSKFSRPPSHHVLRPLGLSSTSWYKSISIVEYLSRLSLSLGSHLYLAEGSGASMAYIEYYIPAPTIFYNSFFSSSDNPPQRNFEPLPTQFVESVVYKQILAEVITPLGFPQEFRVLWDGHTDHTDLTKSACAQFIISKVGPETCSLVHADWEDNNQAETTRLSNALIHITLISSIVLKPGGYLVLKTRWLPFQPFSHLVALLWSYFSDIVALRSAYSDPNSTEVILCCKLGVDCKSVSFNHALSASGSLTSQKFTIIPPECVKEFFSQLYTQSSRVQDAIDRAIVQCTLAHTHSDTMHLINVGGVPPNSKWNDSSVYQSFSDLIMSIIKIITIHLKEIIEILKTDSSDHESLLLTAYNVGILGRINTVIQLMTERILVKVVSSWGLFSDHTRSQLRRDLEMGCFSVSTILSSEEFLRKTDNRKYLSKELTTSLIHDVINNRASIQFSRSQQKQIWKAIGCSALVDQPQEFIDQNAVDRYSEDEERDIHGDEI</sequence>
<evidence type="ECO:0000256" key="14">
    <source>
        <dbReference type="ARBA" id="ARBA00023042"/>
    </source>
</evidence>
<evidence type="ECO:0000313" key="24">
    <source>
        <dbReference type="EMBL" id="ABQ23938.1"/>
    </source>
</evidence>
<keyword evidence="5 21" id="KW-0507">mRNA processing</keyword>
<dbReference type="EC" id="2.7.7.48" evidence="21"/>
<comment type="catalytic activity">
    <reaction evidence="20 21">
        <text>GTP + H2O = GDP + phosphate + H(+)</text>
        <dbReference type="Rhea" id="RHEA:19669"/>
        <dbReference type="ChEBI" id="CHEBI:15377"/>
        <dbReference type="ChEBI" id="CHEBI:15378"/>
        <dbReference type="ChEBI" id="CHEBI:37565"/>
        <dbReference type="ChEBI" id="CHEBI:43474"/>
        <dbReference type="ChEBI" id="CHEBI:58189"/>
    </reaction>
</comment>
<dbReference type="GO" id="GO:0044423">
    <property type="term" value="C:virion component"/>
    <property type="evidence" value="ECO:0007669"/>
    <property type="project" value="UniProtKB-KW"/>
</dbReference>